<protein>
    <recommendedName>
        <fullName evidence="4">DUF302 domain-containing protein</fullName>
    </recommendedName>
</protein>
<dbReference type="RefSeq" id="WP_149789234.1">
    <property type="nucleotide sequence ID" value="NZ_FNIO01000008.1"/>
</dbReference>
<evidence type="ECO:0008006" key="4">
    <source>
        <dbReference type="Google" id="ProtNLM"/>
    </source>
</evidence>
<name>A0A1H0LPE9_9RHOB</name>
<reference evidence="2 3" key="1">
    <citation type="submission" date="2016-11" db="EMBL/GenBank/DDBJ databases">
        <authorList>
            <person name="Varghese N."/>
            <person name="Submissions S."/>
        </authorList>
    </citation>
    <scope>NUCLEOTIDE SEQUENCE [LARGE SCALE GENOMIC DNA]</scope>
    <source>
        <strain evidence="2 3">DSM 29620</strain>
    </source>
</reference>
<evidence type="ECO:0000313" key="2">
    <source>
        <dbReference type="EMBL" id="SHK05019.1"/>
    </source>
</evidence>
<dbReference type="EMBL" id="FQZZ01000003">
    <property type="protein sequence ID" value="SHK05019.1"/>
    <property type="molecule type" value="Genomic_DNA"/>
</dbReference>
<feature type="chain" id="PRO_5015064856" description="DUF302 domain-containing protein" evidence="1">
    <location>
        <begin position="26"/>
        <end position="173"/>
    </location>
</feature>
<feature type="signal peptide" evidence="1">
    <location>
        <begin position="1"/>
        <end position="25"/>
    </location>
</feature>
<dbReference type="AlphaFoldDB" id="A0A1H0LPE9"/>
<proteinExistence type="predicted"/>
<dbReference type="Proteomes" id="UP000324252">
    <property type="component" value="Unassembled WGS sequence"/>
</dbReference>
<organism evidence="2 3">
    <name type="scientific">Lutimaribacter pacificus</name>
    <dbReference type="NCBI Taxonomy" id="391948"/>
    <lineage>
        <taxon>Bacteria</taxon>
        <taxon>Pseudomonadati</taxon>
        <taxon>Pseudomonadota</taxon>
        <taxon>Alphaproteobacteria</taxon>
        <taxon>Rhodobacterales</taxon>
        <taxon>Roseobacteraceae</taxon>
        <taxon>Lutimaribacter</taxon>
    </lineage>
</organism>
<keyword evidence="3" id="KW-1185">Reference proteome</keyword>
<dbReference type="OrthoDB" id="7864938at2"/>
<accession>A0A1H0LPE9</accession>
<keyword evidence="1" id="KW-0732">Signal</keyword>
<evidence type="ECO:0000313" key="3">
    <source>
        <dbReference type="Proteomes" id="UP000324252"/>
    </source>
</evidence>
<sequence length="173" mass="18440">MTLKTSMQALVAVAGLGLLPALAIAAEDATVKDIDVSTEIEGVDGANALDYYPDLETDLEKAVAQLVEVTDDPNGYDIDVKVQSVSLDGDTVLPDTQEFNQMEGVVVITSPMTDQDPHSYPVRLIAITNESAVPEGFIQINPSPDDFYNAMVQAFASNVAENLPEFMSGATSK</sequence>
<evidence type="ECO:0000256" key="1">
    <source>
        <dbReference type="SAM" id="SignalP"/>
    </source>
</evidence>
<gene>
    <name evidence="2" type="ORF">SAMN05444142_10382</name>
</gene>